<evidence type="ECO:0000259" key="6">
    <source>
        <dbReference type="PROSITE" id="PS50234"/>
    </source>
</evidence>
<dbReference type="Gene3D" id="3.40.50.410">
    <property type="entry name" value="von Willebrand factor, type A domain"/>
    <property type="match status" value="1"/>
</dbReference>
<accession>A0A7Y2H0N7</accession>
<evidence type="ECO:0000256" key="1">
    <source>
        <dbReference type="ARBA" id="ARBA00022475"/>
    </source>
</evidence>
<dbReference type="PANTHER" id="PTHR22550">
    <property type="entry name" value="SPORE GERMINATION PROTEIN"/>
    <property type="match status" value="1"/>
</dbReference>
<evidence type="ECO:0000256" key="2">
    <source>
        <dbReference type="ARBA" id="ARBA00022692"/>
    </source>
</evidence>
<feature type="domain" description="VWFA" evidence="6">
    <location>
        <begin position="86"/>
        <end position="279"/>
    </location>
</feature>
<dbReference type="SMART" id="SM00327">
    <property type="entry name" value="VWA"/>
    <property type="match status" value="1"/>
</dbReference>
<dbReference type="InterPro" id="IPR036465">
    <property type="entry name" value="vWFA_dom_sf"/>
</dbReference>
<evidence type="ECO:0000313" key="8">
    <source>
        <dbReference type="Proteomes" id="UP000547674"/>
    </source>
</evidence>
<dbReference type="CDD" id="cd01467">
    <property type="entry name" value="vWA_BatA_type"/>
    <property type="match status" value="1"/>
</dbReference>
<evidence type="ECO:0000313" key="7">
    <source>
        <dbReference type="EMBL" id="NNF05195.1"/>
    </source>
</evidence>
<dbReference type="PANTHER" id="PTHR22550:SF5">
    <property type="entry name" value="LEUCINE ZIPPER PROTEIN 4"/>
    <property type="match status" value="1"/>
</dbReference>
<dbReference type="InterPro" id="IPR050768">
    <property type="entry name" value="UPF0353/GerABKA_families"/>
</dbReference>
<dbReference type="Proteomes" id="UP000547674">
    <property type="component" value="Unassembled WGS sequence"/>
</dbReference>
<protein>
    <submittedName>
        <fullName evidence="7">VWA domain-containing protein</fullName>
    </submittedName>
</protein>
<keyword evidence="2 5" id="KW-0812">Transmembrane</keyword>
<feature type="transmembrane region" description="Helical" evidence="5">
    <location>
        <begin position="53"/>
        <end position="69"/>
    </location>
</feature>
<evidence type="ECO:0000256" key="5">
    <source>
        <dbReference type="SAM" id="Phobius"/>
    </source>
</evidence>
<keyword evidence="1" id="KW-1003">Cell membrane</keyword>
<organism evidence="7 8">
    <name type="scientific">Eiseniibacteriota bacterium</name>
    <dbReference type="NCBI Taxonomy" id="2212470"/>
    <lineage>
        <taxon>Bacteria</taxon>
        <taxon>Candidatus Eiseniibacteriota</taxon>
    </lineage>
</organism>
<keyword evidence="4 5" id="KW-0472">Membrane</keyword>
<keyword evidence="3 5" id="KW-1133">Transmembrane helix</keyword>
<dbReference type="InterPro" id="IPR033881">
    <property type="entry name" value="vWA_BatA_type"/>
</dbReference>
<dbReference type="EMBL" id="JABDJR010000009">
    <property type="protein sequence ID" value="NNF05195.1"/>
    <property type="molecule type" value="Genomic_DNA"/>
</dbReference>
<gene>
    <name evidence="7" type="ORF">HKN21_00410</name>
</gene>
<dbReference type="PROSITE" id="PS50234">
    <property type="entry name" value="VWFA"/>
    <property type="match status" value="1"/>
</dbReference>
<evidence type="ECO:0000256" key="3">
    <source>
        <dbReference type="ARBA" id="ARBA00022989"/>
    </source>
</evidence>
<comment type="caution">
    <text evidence="7">The sequence shown here is derived from an EMBL/GenBank/DDBJ whole genome shotgun (WGS) entry which is preliminary data.</text>
</comment>
<reference evidence="7 8" key="1">
    <citation type="submission" date="2020-03" db="EMBL/GenBank/DDBJ databases">
        <title>Metabolic flexibility allows generalist bacteria to become dominant in a frequently disturbed ecosystem.</title>
        <authorList>
            <person name="Chen Y.-J."/>
            <person name="Leung P.M."/>
            <person name="Bay S.K."/>
            <person name="Hugenholtz P."/>
            <person name="Kessler A.J."/>
            <person name="Shelley G."/>
            <person name="Waite D.W."/>
            <person name="Cook P.L."/>
            <person name="Greening C."/>
        </authorList>
    </citation>
    <scope>NUCLEOTIDE SEQUENCE [LARGE SCALE GENOMIC DNA]</scope>
    <source>
        <strain evidence="7">SS_bin_28</strain>
    </source>
</reference>
<dbReference type="InterPro" id="IPR002035">
    <property type="entry name" value="VWF_A"/>
</dbReference>
<dbReference type="AlphaFoldDB" id="A0A7Y2H0N7"/>
<evidence type="ECO:0000256" key="4">
    <source>
        <dbReference type="ARBA" id="ARBA00023136"/>
    </source>
</evidence>
<name>A0A7Y2H0N7_UNCEI</name>
<dbReference type="SUPFAM" id="SSF53300">
    <property type="entry name" value="vWA-like"/>
    <property type="match status" value="1"/>
</dbReference>
<proteinExistence type="predicted"/>
<sequence length="325" mass="35783">MRFASPLFLLALIPLIFLFWWDLRRRWSRPPLAVSDLSLFPVHGWRGRFVEKLPWFWLLAGILLVIALARPQTGAERIELKSEGIDIVLAIDTSGSMRAEDFKPNNRLVVAKSVAREFVEGRSGDRVGLVVFSGAAYTQCPLTLDYGVLMDLLDEVDFGQPDGTAVGMALATATNRLREAEGEGRVVILLTDGQNNAGEVDPITAAEAARALGIRVYTIGAGTDGPARIPVDDPIFGKRYVTMEARLDEDTLKQIASLTGGKYYRATSARALEQIYEEIDALEKTEVETFEYVQYNERGPFLALLGVLCLGSALLFSESLGSRIP</sequence>
<dbReference type="PRINTS" id="PR00453">
    <property type="entry name" value="VWFADOMAIN"/>
</dbReference>
<feature type="transmembrane region" description="Helical" evidence="5">
    <location>
        <begin position="6"/>
        <end position="23"/>
    </location>
</feature>
<dbReference type="Pfam" id="PF00092">
    <property type="entry name" value="VWA"/>
    <property type="match status" value="1"/>
</dbReference>